<comment type="caution">
    <text evidence="2">The sequence shown here is derived from an EMBL/GenBank/DDBJ whole genome shotgun (WGS) entry which is preliminary data.</text>
</comment>
<dbReference type="OrthoDB" id="798550at2"/>
<gene>
    <name evidence="2" type="ORF">BDD43_1639</name>
</gene>
<reference evidence="2 3" key="1">
    <citation type="submission" date="2018-10" db="EMBL/GenBank/DDBJ databases">
        <title>Genomic Encyclopedia of Archaeal and Bacterial Type Strains, Phase II (KMG-II): from individual species to whole genera.</title>
        <authorList>
            <person name="Goeker M."/>
        </authorList>
    </citation>
    <scope>NUCLEOTIDE SEQUENCE [LARGE SCALE GENOMIC DNA]</scope>
    <source>
        <strain evidence="2 3">DSM 18602</strain>
    </source>
</reference>
<evidence type="ECO:0000313" key="3">
    <source>
        <dbReference type="Proteomes" id="UP000268007"/>
    </source>
</evidence>
<keyword evidence="1" id="KW-0812">Transmembrane</keyword>
<organism evidence="2 3">
    <name type="scientific">Mucilaginibacter gracilis</name>
    <dbReference type="NCBI Taxonomy" id="423350"/>
    <lineage>
        <taxon>Bacteria</taxon>
        <taxon>Pseudomonadati</taxon>
        <taxon>Bacteroidota</taxon>
        <taxon>Sphingobacteriia</taxon>
        <taxon>Sphingobacteriales</taxon>
        <taxon>Sphingobacteriaceae</taxon>
        <taxon>Mucilaginibacter</taxon>
    </lineage>
</organism>
<keyword evidence="1" id="KW-1133">Transmembrane helix</keyword>
<feature type="transmembrane region" description="Helical" evidence="1">
    <location>
        <begin position="41"/>
        <end position="58"/>
    </location>
</feature>
<dbReference type="AlphaFoldDB" id="A0A495IY42"/>
<dbReference type="Proteomes" id="UP000268007">
    <property type="component" value="Unassembled WGS sequence"/>
</dbReference>
<dbReference type="EMBL" id="RBKU01000001">
    <property type="protein sequence ID" value="RKR81492.1"/>
    <property type="molecule type" value="Genomic_DNA"/>
</dbReference>
<keyword evidence="3" id="KW-1185">Reference proteome</keyword>
<feature type="transmembrane region" description="Helical" evidence="1">
    <location>
        <begin position="70"/>
        <end position="89"/>
    </location>
</feature>
<protein>
    <submittedName>
        <fullName evidence="2">Uncharacterized protein</fullName>
    </submittedName>
</protein>
<sequence>MLPEDVYKRRHYGTPQSFYLIAVNYVVMALTIQAFASCPQINWFFWVVLAVLAAYNVYKIRRDREEYDKIRIIAYIISVAGLAIMFFAFRSGTQHC</sequence>
<keyword evidence="1" id="KW-0472">Membrane</keyword>
<accession>A0A495IY42</accession>
<proteinExistence type="predicted"/>
<dbReference type="RefSeq" id="WP_121197186.1">
    <property type="nucleotide sequence ID" value="NZ_RBKU01000001.1"/>
</dbReference>
<evidence type="ECO:0000313" key="2">
    <source>
        <dbReference type="EMBL" id="RKR81492.1"/>
    </source>
</evidence>
<evidence type="ECO:0000256" key="1">
    <source>
        <dbReference type="SAM" id="Phobius"/>
    </source>
</evidence>
<feature type="transmembrane region" description="Helical" evidence="1">
    <location>
        <begin position="18"/>
        <end position="35"/>
    </location>
</feature>
<name>A0A495IY42_9SPHI</name>